<dbReference type="CDD" id="cd16147">
    <property type="entry name" value="G6S"/>
    <property type="match status" value="1"/>
</dbReference>
<dbReference type="SUPFAM" id="SSF53649">
    <property type="entry name" value="Alkaline phosphatase-like"/>
    <property type="match status" value="1"/>
</dbReference>
<comment type="catalytic activity">
    <reaction evidence="5">
        <text>an aryl sulfate + H2O = a phenol + sulfate + H(+)</text>
        <dbReference type="Rhea" id="RHEA:17261"/>
        <dbReference type="ChEBI" id="CHEBI:15377"/>
        <dbReference type="ChEBI" id="CHEBI:15378"/>
        <dbReference type="ChEBI" id="CHEBI:16189"/>
        <dbReference type="ChEBI" id="CHEBI:33853"/>
        <dbReference type="ChEBI" id="CHEBI:140317"/>
        <dbReference type="EC" id="3.1.6.1"/>
    </reaction>
</comment>
<keyword evidence="2 7" id="KW-0732">Signal</keyword>
<dbReference type="OrthoDB" id="96314at2759"/>
<feature type="signal peptide" evidence="7">
    <location>
        <begin position="1"/>
        <end position="16"/>
    </location>
</feature>
<dbReference type="PANTHER" id="PTHR43108">
    <property type="entry name" value="N-ACETYLGLUCOSAMINE-6-SULFATASE FAMILY MEMBER"/>
    <property type="match status" value="1"/>
</dbReference>
<evidence type="ECO:0000256" key="3">
    <source>
        <dbReference type="ARBA" id="ARBA00022801"/>
    </source>
</evidence>
<accession>A0A319F170</accession>
<dbReference type="InterPro" id="IPR012083">
    <property type="entry name" value="Arylsulfatase"/>
</dbReference>
<comment type="similarity">
    <text evidence="1 5">Belongs to the sulfatase family.</text>
</comment>
<organism evidence="9 10">
    <name type="scientific">Aspergillus sclerotiicarbonarius (strain CBS 121057 / IBT 28362)</name>
    <dbReference type="NCBI Taxonomy" id="1448318"/>
    <lineage>
        <taxon>Eukaryota</taxon>
        <taxon>Fungi</taxon>
        <taxon>Dikarya</taxon>
        <taxon>Ascomycota</taxon>
        <taxon>Pezizomycotina</taxon>
        <taxon>Eurotiomycetes</taxon>
        <taxon>Eurotiomycetidae</taxon>
        <taxon>Eurotiales</taxon>
        <taxon>Aspergillaceae</taxon>
        <taxon>Aspergillus</taxon>
        <taxon>Aspergillus subgen. Circumdati</taxon>
    </lineage>
</organism>
<keyword evidence="10" id="KW-1185">Reference proteome</keyword>
<dbReference type="InterPro" id="IPR000917">
    <property type="entry name" value="Sulfatase_N"/>
</dbReference>
<comment type="PTM">
    <text evidence="6">The conversion to 3-oxoalanine (also known as C-formylglycine, FGly), of a serine or cysteine residue in prokaryotes and of a cysteine residue in eukaryotes, is critical for catalytic activity.</text>
</comment>
<dbReference type="PANTHER" id="PTHR43108:SF8">
    <property type="entry name" value="SD21168P"/>
    <property type="match status" value="1"/>
</dbReference>
<feature type="domain" description="Sulfatase N-terminal" evidence="8">
    <location>
        <begin position="31"/>
        <end position="386"/>
    </location>
</feature>
<dbReference type="InterPro" id="IPR017850">
    <property type="entry name" value="Alkaline_phosphatase_core_sf"/>
</dbReference>
<reference evidence="9 10" key="1">
    <citation type="submission" date="2018-02" db="EMBL/GenBank/DDBJ databases">
        <title>The genomes of Aspergillus section Nigri reveals drivers in fungal speciation.</title>
        <authorList>
            <consortium name="DOE Joint Genome Institute"/>
            <person name="Vesth T.C."/>
            <person name="Nybo J."/>
            <person name="Theobald S."/>
            <person name="Brandl J."/>
            <person name="Frisvad J.C."/>
            <person name="Nielsen K.F."/>
            <person name="Lyhne E.K."/>
            <person name="Kogle M.E."/>
            <person name="Kuo A."/>
            <person name="Riley R."/>
            <person name="Clum A."/>
            <person name="Nolan M."/>
            <person name="Lipzen A."/>
            <person name="Salamov A."/>
            <person name="Henrissat B."/>
            <person name="Wiebenga A."/>
            <person name="De vries R.P."/>
            <person name="Grigoriev I.V."/>
            <person name="Mortensen U.H."/>
            <person name="Andersen M.R."/>
            <person name="Baker S.E."/>
        </authorList>
    </citation>
    <scope>NUCLEOTIDE SEQUENCE [LARGE SCALE GENOMIC DNA]</scope>
    <source>
        <strain evidence="9 10">CBS 121057</strain>
    </source>
</reference>
<dbReference type="Pfam" id="PF00884">
    <property type="entry name" value="Sulfatase"/>
    <property type="match status" value="1"/>
</dbReference>
<dbReference type="GO" id="GO:0005539">
    <property type="term" value="F:glycosaminoglycan binding"/>
    <property type="evidence" value="ECO:0007669"/>
    <property type="project" value="TreeGrafter"/>
</dbReference>
<evidence type="ECO:0000256" key="5">
    <source>
        <dbReference type="PIRNR" id="PIRNR000972"/>
    </source>
</evidence>
<dbReference type="EC" id="3.1.6.1" evidence="5"/>
<dbReference type="FunFam" id="3.40.720.10:FF:000051">
    <property type="entry name" value="Arylsulfatase"/>
    <property type="match status" value="1"/>
</dbReference>
<dbReference type="GO" id="GO:0008449">
    <property type="term" value="F:N-acetylglucosamine-6-sulfatase activity"/>
    <property type="evidence" value="ECO:0007669"/>
    <property type="project" value="TreeGrafter"/>
</dbReference>
<evidence type="ECO:0000256" key="6">
    <source>
        <dbReference type="PIRSR" id="PIRSR000972-50"/>
    </source>
</evidence>
<name>A0A319F170_ASPSB</name>
<evidence type="ECO:0000313" key="9">
    <source>
        <dbReference type="EMBL" id="PYI08859.1"/>
    </source>
</evidence>
<gene>
    <name evidence="9" type="ORF">BO78DRAFT_440481</name>
</gene>
<dbReference type="EMBL" id="KZ826332">
    <property type="protein sequence ID" value="PYI08859.1"/>
    <property type="molecule type" value="Genomic_DNA"/>
</dbReference>
<proteinExistence type="inferred from homology"/>
<dbReference type="GO" id="GO:0004065">
    <property type="term" value="F:arylsulfatase activity"/>
    <property type="evidence" value="ECO:0007669"/>
    <property type="project" value="UniProtKB-UniRule"/>
</dbReference>
<dbReference type="AlphaFoldDB" id="A0A319F170"/>
<sequence>MRSLAWLFMLAGIAATKSLVSQQPLAAPPRPNVIFILTDDQDAHLNSLDYMPHVKKHLLNKGTHYRSHYCTTSVCCPSRVTLWTGKLAHNTNVTDVNPPYGGPKQRISQVHITRVQRELPSCVAAGSAVNTYYTGKLFNVHTVDNYNAPFPAGFTGHDFLLDPFAYDYLNSTFQRDREPPRSYEGEYSTDVLAQKAYRLLDEAVAAQKPFFLTVAPIAPHCNVFMNGTGLDDNPVFSFSAPIPAKRHEHLFPDIQVPRTPSFNPEYPSGANWIKTLKRQNNTNVEYNDQFYRTRLRALQAVDELVDGIFTRLHQYNLLENTYIVYSSDNGYHIGQHRLQPGKSCGYEEDINVPLIVGGPGIAENASTDIVTTHTDLAPTFLQLLDIPLRDDFDGDPIPLTPGQIEAAQDERQEHVTVEYWGFAAGEGIYDFDLSAYNNTYKALRIKGKGYNLYYSVWCNNEHELYDMTSDPHQLHNLLSTDTTDIEPTPHIILNNPLSKVVPRIDSLLFVLKSCKGQVCIKPWRALHPGGDVTTLKDALHARYDNFYEVEQTTQVRFEECARGYLLKAEGPQFDVHDENGGNGFVRDGLAWDTWV</sequence>
<feature type="chain" id="PRO_5016315098" description="Arylsulfatase" evidence="7">
    <location>
        <begin position="17"/>
        <end position="595"/>
    </location>
</feature>
<protein>
    <recommendedName>
        <fullName evidence="5">Arylsulfatase</fullName>
        <shortName evidence="5">AS</shortName>
        <ecNumber evidence="5">3.1.6.1</ecNumber>
    </recommendedName>
    <alternativeName>
        <fullName evidence="5">Aryl-sulfate sulphohydrolase</fullName>
    </alternativeName>
</protein>
<dbReference type="Proteomes" id="UP000248423">
    <property type="component" value="Unassembled WGS sequence"/>
</dbReference>
<dbReference type="GO" id="GO:0018958">
    <property type="term" value="P:phenol-containing compound metabolic process"/>
    <property type="evidence" value="ECO:0007669"/>
    <property type="project" value="InterPro"/>
</dbReference>
<dbReference type="Gene3D" id="3.40.720.10">
    <property type="entry name" value="Alkaline Phosphatase, subunit A"/>
    <property type="match status" value="1"/>
</dbReference>
<evidence type="ECO:0000313" key="10">
    <source>
        <dbReference type="Proteomes" id="UP000248423"/>
    </source>
</evidence>
<dbReference type="PROSITE" id="PS00523">
    <property type="entry name" value="SULFATASE_1"/>
    <property type="match status" value="1"/>
</dbReference>
<evidence type="ECO:0000256" key="1">
    <source>
        <dbReference type="ARBA" id="ARBA00008779"/>
    </source>
</evidence>
<dbReference type="VEuPathDB" id="FungiDB:BO78DRAFT_440481"/>
<keyword evidence="3 5" id="KW-0378">Hydrolase</keyword>
<dbReference type="STRING" id="1448318.A0A319F170"/>
<evidence type="ECO:0000256" key="7">
    <source>
        <dbReference type="SAM" id="SignalP"/>
    </source>
</evidence>
<evidence type="ECO:0000256" key="4">
    <source>
        <dbReference type="ARBA" id="ARBA00023180"/>
    </source>
</evidence>
<keyword evidence="4" id="KW-0325">Glycoprotein</keyword>
<evidence type="ECO:0000256" key="2">
    <source>
        <dbReference type="ARBA" id="ARBA00022729"/>
    </source>
</evidence>
<dbReference type="InterPro" id="IPR024607">
    <property type="entry name" value="Sulfatase_CS"/>
</dbReference>
<dbReference type="PIRSF" id="PIRSF000972">
    <property type="entry name" value="Arylsulf_plant"/>
    <property type="match status" value="1"/>
</dbReference>
<feature type="modified residue" description="3-oxoalanine (Cys)" evidence="6">
    <location>
        <position position="75"/>
    </location>
</feature>
<evidence type="ECO:0000259" key="8">
    <source>
        <dbReference type="Pfam" id="PF00884"/>
    </source>
</evidence>